<dbReference type="InterPro" id="IPR035940">
    <property type="entry name" value="CAP_sf"/>
</dbReference>
<proteinExistence type="evidence at transcript level"/>
<feature type="compositionally biased region" description="Low complexity" evidence="1">
    <location>
        <begin position="206"/>
        <end position="221"/>
    </location>
</feature>
<evidence type="ECO:0000313" key="4">
    <source>
        <dbReference type="EMBL" id="CAX76173.1"/>
    </source>
</evidence>
<dbReference type="Gene3D" id="3.40.33.10">
    <property type="entry name" value="CAP"/>
    <property type="match status" value="1"/>
</dbReference>
<feature type="region of interest" description="Disordered" evidence="1">
    <location>
        <begin position="189"/>
        <end position="221"/>
    </location>
</feature>
<dbReference type="InterPro" id="IPR014044">
    <property type="entry name" value="CAP_dom"/>
</dbReference>
<sequence>MHPISKSSIKALLSICLLVCTYVHAWKDNKSPSRLLALHNNVRKSVVYGKLAGQPMAVSLKSLKWDKELERKAQILADNCSFTHDNVTNRSTSSFAYVGQNIAGANNVDIGFGLWLNENIYYKFFNRSCLVGKCNHYTQIVSQNTTHIGCGVATCKNSPFKMSIVCNYGPGGNHTSEFPYRAKGIDKPVTPMLPKPEHHEPPTVNKSLPSLLKAPKLKSST</sequence>
<dbReference type="PRINTS" id="PR00837">
    <property type="entry name" value="V5TPXLIKE"/>
</dbReference>
<feature type="signal peptide" evidence="2">
    <location>
        <begin position="1"/>
        <end position="25"/>
    </location>
</feature>
<reference evidence="4" key="2">
    <citation type="submission" date="2009-03" db="EMBL/GenBank/DDBJ databases">
        <authorList>
            <person name="Gang L."/>
        </authorList>
    </citation>
    <scope>NUCLEOTIDE SEQUENCE</scope>
    <source>
        <strain evidence="4">Anhui</strain>
    </source>
</reference>
<keyword evidence="2" id="KW-0732">Signal</keyword>
<dbReference type="PANTHER" id="PTHR10334">
    <property type="entry name" value="CYSTEINE-RICH SECRETORY PROTEIN-RELATED"/>
    <property type="match status" value="1"/>
</dbReference>
<evidence type="ECO:0000256" key="2">
    <source>
        <dbReference type="SAM" id="SignalP"/>
    </source>
</evidence>
<feature type="domain" description="SCP" evidence="3">
    <location>
        <begin position="30"/>
        <end position="176"/>
    </location>
</feature>
<name>C1LN95_SCHJA</name>
<dbReference type="PRINTS" id="PR00838">
    <property type="entry name" value="V5ALLERGEN"/>
</dbReference>
<dbReference type="InterPro" id="IPR002413">
    <property type="entry name" value="V5_allergen-like"/>
</dbReference>
<evidence type="ECO:0000256" key="1">
    <source>
        <dbReference type="SAM" id="MobiDB-lite"/>
    </source>
</evidence>
<dbReference type="AlphaFoldDB" id="C1LN95"/>
<dbReference type="InterPro" id="IPR001283">
    <property type="entry name" value="CRISP-related"/>
</dbReference>
<dbReference type="CDD" id="cd05380">
    <property type="entry name" value="CAP_euk"/>
    <property type="match status" value="1"/>
</dbReference>
<dbReference type="Pfam" id="PF00188">
    <property type="entry name" value="CAP"/>
    <property type="match status" value="1"/>
</dbReference>
<feature type="chain" id="PRO_5002911730" evidence="2">
    <location>
        <begin position="26"/>
        <end position="221"/>
    </location>
</feature>
<reference evidence="4" key="1">
    <citation type="journal article" date="2009" name="Nature">
        <title>The Schistosoma japonicum genome reveals features of host-parasite interplay.</title>
        <authorList>
            <person name="Liu F."/>
            <person name="Zhou Y."/>
            <person name="Wang Z.Q."/>
            <person name="Lu G."/>
            <person name="Zheng H."/>
            <person name="Brindley P.J."/>
            <person name="McManus D.P."/>
            <person name="Blair D."/>
            <person name="Zhang Q.H."/>
            <person name="Zhong Y."/>
            <person name="Wang S."/>
            <person name="Han Z.G."/>
            <person name="Chen Z."/>
        </authorList>
    </citation>
    <scope>NUCLEOTIDE SEQUENCE</scope>
    <source>
        <strain evidence="4">Anhui</strain>
    </source>
</reference>
<accession>C1LN95</accession>
<dbReference type="SMART" id="SM00198">
    <property type="entry name" value="SCP"/>
    <property type="match status" value="1"/>
</dbReference>
<dbReference type="SUPFAM" id="SSF55797">
    <property type="entry name" value="PR-1-like"/>
    <property type="match status" value="1"/>
</dbReference>
<protein>
    <submittedName>
        <fullName evidence="4">GLIPR1-like protein 1</fullName>
    </submittedName>
</protein>
<organism evidence="4">
    <name type="scientific">Schistosoma japonicum</name>
    <name type="common">Blood fluke</name>
    <dbReference type="NCBI Taxonomy" id="6182"/>
    <lineage>
        <taxon>Eukaryota</taxon>
        <taxon>Metazoa</taxon>
        <taxon>Spiralia</taxon>
        <taxon>Lophotrochozoa</taxon>
        <taxon>Platyhelminthes</taxon>
        <taxon>Trematoda</taxon>
        <taxon>Digenea</taxon>
        <taxon>Strigeidida</taxon>
        <taxon>Schistosomatoidea</taxon>
        <taxon>Schistosomatidae</taxon>
        <taxon>Schistosoma</taxon>
    </lineage>
</organism>
<evidence type="ECO:0000259" key="3">
    <source>
        <dbReference type="SMART" id="SM00198"/>
    </source>
</evidence>
<dbReference type="EMBL" id="FN320447">
    <property type="protein sequence ID" value="CAX76173.1"/>
    <property type="molecule type" value="mRNA"/>
</dbReference>